<name>A0A540MNZ7_MALBA</name>
<evidence type="ECO:0000313" key="2">
    <source>
        <dbReference type="Proteomes" id="UP000315295"/>
    </source>
</evidence>
<keyword evidence="2" id="KW-1185">Reference proteome</keyword>
<comment type="caution">
    <text evidence="1">The sequence shown here is derived from an EMBL/GenBank/DDBJ whole genome shotgun (WGS) entry which is preliminary data.</text>
</comment>
<sequence length="59" mass="7039">MFISELQKPLNLQLSLNWQTRKQIRGPQKVVMRPLSMETERTIAEQIRGILNHTQRSFF</sequence>
<proteinExistence type="predicted"/>
<protein>
    <submittedName>
        <fullName evidence="1">Uncharacterized protein</fullName>
    </submittedName>
</protein>
<evidence type="ECO:0000313" key="1">
    <source>
        <dbReference type="EMBL" id="TQE00526.1"/>
    </source>
</evidence>
<dbReference type="Proteomes" id="UP000315295">
    <property type="component" value="Unassembled WGS sequence"/>
</dbReference>
<gene>
    <name evidence="1" type="ORF">C1H46_013882</name>
</gene>
<accession>A0A540MNZ7</accession>
<reference evidence="1 2" key="1">
    <citation type="journal article" date="2019" name="G3 (Bethesda)">
        <title>Sequencing of a Wild Apple (Malus baccata) Genome Unravels the Differences Between Cultivated and Wild Apple Species Regarding Disease Resistance and Cold Tolerance.</title>
        <authorList>
            <person name="Chen X."/>
        </authorList>
    </citation>
    <scope>NUCLEOTIDE SEQUENCE [LARGE SCALE GENOMIC DNA]</scope>
    <source>
        <strain evidence="2">cv. Shandingzi</strain>
        <tissue evidence="1">Leaves</tissue>
    </source>
</reference>
<dbReference type="EMBL" id="VIEB01000211">
    <property type="protein sequence ID" value="TQE00526.1"/>
    <property type="molecule type" value="Genomic_DNA"/>
</dbReference>
<organism evidence="1 2">
    <name type="scientific">Malus baccata</name>
    <name type="common">Siberian crab apple</name>
    <name type="synonym">Pyrus baccata</name>
    <dbReference type="NCBI Taxonomy" id="106549"/>
    <lineage>
        <taxon>Eukaryota</taxon>
        <taxon>Viridiplantae</taxon>
        <taxon>Streptophyta</taxon>
        <taxon>Embryophyta</taxon>
        <taxon>Tracheophyta</taxon>
        <taxon>Spermatophyta</taxon>
        <taxon>Magnoliopsida</taxon>
        <taxon>eudicotyledons</taxon>
        <taxon>Gunneridae</taxon>
        <taxon>Pentapetalae</taxon>
        <taxon>rosids</taxon>
        <taxon>fabids</taxon>
        <taxon>Rosales</taxon>
        <taxon>Rosaceae</taxon>
        <taxon>Amygdaloideae</taxon>
        <taxon>Maleae</taxon>
        <taxon>Malus</taxon>
    </lineage>
</organism>
<dbReference type="AlphaFoldDB" id="A0A540MNZ7"/>